<keyword evidence="1 3" id="KW-0597">Phosphoprotein</keyword>
<feature type="modified residue" description="4-aspartylphosphate" evidence="3">
    <location>
        <position position="72"/>
    </location>
</feature>
<dbReference type="PANTHER" id="PTHR43214">
    <property type="entry name" value="TWO-COMPONENT RESPONSE REGULATOR"/>
    <property type="match status" value="1"/>
</dbReference>
<dbReference type="AlphaFoldDB" id="A0A087AL18"/>
<evidence type="ECO:0000256" key="1">
    <source>
        <dbReference type="ARBA" id="ARBA00022553"/>
    </source>
</evidence>
<proteinExistence type="predicted"/>
<dbReference type="eggNOG" id="COG2197">
    <property type="taxonomic scope" value="Bacteria"/>
</dbReference>
<dbReference type="PRINTS" id="PR00038">
    <property type="entry name" value="HTHLUXR"/>
</dbReference>
<dbReference type="EMBL" id="JGYV01000025">
    <property type="protein sequence ID" value="KFI59468.1"/>
    <property type="molecule type" value="Genomic_DNA"/>
</dbReference>
<dbReference type="InterPro" id="IPR011006">
    <property type="entry name" value="CheY-like_superfamily"/>
</dbReference>
<evidence type="ECO:0000256" key="2">
    <source>
        <dbReference type="ARBA" id="ARBA00023125"/>
    </source>
</evidence>
<dbReference type="STRING" id="1688.BCUN_1593"/>
<dbReference type="PROSITE" id="PS00622">
    <property type="entry name" value="HTH_LUXR_1"/>
    <property type="match status" value="1"/>
</dbReference>
<dbReference type="InterPro" id="IPR016032">
    <property type="entry name" value="Sig_transdc_resp-reg_C-effctor"/>
</dbReference>
<sequence length="230" mass="25075">MAQVQGNEDSPHRCEVALVDNDSLVLSLLAKIIAKQPGLTIAWTARSGDEGLETFRKCMAGINSKPDIVITDISMKGMSGFELASAIRFEDGDVPVLGATSYDPYVYEREAFDSGMQGIVAKDEIEHLVRAVCLLVRGVPMHMEHGGSFETAAAAHARLTSQEKPAMLLLSDNEREVMDLCVQGFSTRQIAERLGVSSSTVKTYVSRAARKLDVRSRREAVAVWAKKTGM</sequence>
<dbReference type="GO" id="GO:0006355">
    <property type="term" value="P:regulation of DNA-templated transcription"/>
    <property type="evidence" value="ECO:0007669"/>
    <property type="project" value="InterPro"/>
</dbReference>
<dbReference type="PROSITE" id="PS50043">
    <property type="entry name" value="HTH_LUXR_2"/>
    <property type="match status" value="1"/>
</dbReference>
<dbReference type="GO" id="GO:0003677">
    <property type="term" value="F:DNA binding"/>
    <property type="evidence" value="ECO:0007669"/>
    <property type="project" value="UniProtKB-KW"/>
</dbReference>
<gene>
    <name evidence="6" type="ORF">BCUN_1593</name>
</gene>
<dbReference type="OrthoDB" id="3240412at2"/>
<reference evidence="6 7" key="1">
    <citation type="submission" date="2014-03" db="EMBL/GenBank/DDBJ databases">
        <title>Genomics of Bifidobacteria.</title>
        <authorList>
            <person name="Ventura M."/>
            <person name="Milani C."/>
            <person name="Lugli G.A."/>
        </authorList>
    </citation>
    <scope>NUCLEOTIDE SEQUENCE [LARGE SCALE GENOMIC DNA]</scope>
    <source>
        <strain evidence="6 7">LMG 10738</strain>
    </source>
</reference>
<evidence type="ECO:0000313" key="7">
    <source>
        <dbReference type="Proteomes" id="UP000029067"/>
    </source>
</evidence>
<evidence type="ECO:0000256" key="3">
    <source>
        <dbReference type="PROSITE-ProRule" id="PRU00169"/>
    </source>
</evidence>
<dbReference type="PANTHER" id="PTHR43214:SF42">
    <property type="entry name" value="TRANSCRIPTIONAL REGULATORY PROTEIN DESR"/>
    <property type="match status" value="1"/>
</dbReference>
<evidence type="ECO:0000259" key="5">
    <source>
        <dbReference type="PROSITE" id="PS50110"/>
    </source>
</evidence>
<dbReference type="InterPro" id="IPR001789">
    <property type="entry name" value="Sig_transdc_resp-reg_receiver"/>
</dbReference>
<dbReference type="Pfam" id="PF00196">
    <property type="entry name" value="GerE"/>
    <property type="match status" value="1"/>
</dbReference>
<keyword evidence="2" id="KW-0238">DNA-binding</keyword>
<dbReference type="CDD" id="cd06170">
    <property type="entry name" value="LuxR_C_like"/>
    <property type="match status" value="1"/>
</dbReference>
<dbReference type="RefSeq" id="WP_160257650.1">
    <property type="nucleotide sequence ID" value="NZ_JGYV01000025.1"/>
</dbReference>
<feature type="domain" description="Response regulatory" evidence="5">
    <location>
        <begin position="15"/>
        <end position="137"/>
    </location>
</feature>
<dbReference type="InterPro" id="IPR058245">
    <property type="entry name" value="NreC/VraR/RcsB-like_REC"/>
</dbReference>
<dbReference type="PROSITE" id="PS50110">
    <property type="entry name" value="RESPONSE_REGULATORY"/>
    <property type="match status" value="1"/>
</dbReference>
<dbReference type="SUPFAM" id="SSF46894">
    <property type="entry name" value="C-terminal effector domain of the bipartite response regulators"/>
    <property type="match status" value="1"/>
</dbReference>
<organism evidence="6 7">
    <name type="scientific">Bifidobacterium cuniculi</name>
    <dbReference type="NCBI Taxonomy" id="1688"/>
    <lineage>
        <taxon>Bacteria</taxon>
        <taxon>Bacillati</taxon>
        <taxon>Actinomycetota</taxon>
        <taxon>Actinomycetes</taxon>
        <taxon>Bifidobacteriales</taxon>
        <taxon>Bifidobacteriaceae</taxon>
        <taxon>Bifidobacterium</taxon>
    </lineage>
</organism>
<dbReference type="InterPro" id="IPR039420">
    <property type="entry name" value="WalR-like"/>
</dbReference>
<accession>A0A087AL18</accession>
<dbReference type="Pfam" id="PF00072">
    <property type="entry name" value="Response_reg"/>
    <property type="match status" value="1"/>
</dbReference>
<dbReference type="Gene3D" id="1.10.10.10">
    <property type="entry name" value="Winged helix-like DNA-binding domain superfamily/Winged helix DNA-binding domain"/>
    <property type="match status" value="1"/>
</dbReference>
<dbReference type="SUPFAM" id="SSF52172">
    <property type="entry name" value="CheY-like"/>
    <property type="match status" value="1"/>
</dbReference>
<dbReference type="CDD" id="cd17535">
    <property type="entry name" value="REC_NarL-like"/>
    <property type="match status" value="1"/>
</dbReference>
<dbReference type="SMART" id="SM00421">
    <property type="entry name" value="HTH_LUXR"/>
    <property type="match status" value="1"/>
</dbReference>
<evidence type="ECO:0000313" key="6">
    <source>
        <dbReference type="EMBL" id="KFI59468.1"/>
    </source>
</evidence>
<dbReference type="GO" id="GO:0000160">
    <property type="term" value="P:phosphorelay signal transduction system"/>
    <property type="evidence" value="ECO:0007669"/>
    <property type="project" value="InterPro"/>
</dbReference>
<dbReference type="SMART" id="SM00448">
    <property type="entry name" value="REC"/>
    <property type="match status" value="1"/>
</dbReference>
<comment type="caution">
    <text evidence="6">The sequence shown here is derived from an EMBL/GenBank/DDBJ whole genome shotgun (WGS) entry which is preliminary data.</text>
</comment>
<dbReference type="InterPro" id="IPR036388">
    <property type="entry name" value="WH-like_DNA-bd_sf"/>
</dbReference>
<name>A0A087AL18_9BIFI</name>
<evidence type="ECO:0000259" key="4">
    <source>
        <dbReference type="PROSITE" id="PS50043"/>
    </source>
</evidence>
<keyword evidence="7" id="KW-1185">Reference proteome</keyword>
<feature type="domain" description="HTH luxR-type" evidence="4">
    <location>
        <begin position="163"/>
        <end position="229"/>
    </location>
</feature>
<dbReference type="InterPro" id="IPR000792">
    <property type="entry name" value="Tscrpt_reg_LuxR_C"/>
</dbReference>
<protein>
    <submittedName>
        <fullName evidence="6">Two-component system response regulator</fullName>
    </submittedName>
</protein>
<dbReference type="Proteomes" id="UP000029067">
    <property type="component" value="Unassembled WGS sequence"/>
</dbReference>
<dbReference type="Gene3D" id="3.40.50.2300">
    <property type="match status" value="1"/>
</dbReference>